<feature type="compositionally biased region" description="Pro residues" evidence="1">
    <location>
        <begin position="172"/>
        <end position="181"/>
    </location>
</feature>
<dbReference type="eggNOG" id="ENOG502S225">
    <property type="taxonomic scope" value="Eukaryota"/>
</dbReference>
<dbReference type="Proteomes" id="UP000016931">
    <property type="component" value="Unassembled WGS sequence"/>
</dbReference>
<proteinExistence type="predicted"/>
<reference evidence="2 3" key="1">
    <citation type="journal article" date="2012" name="PLoS Pathog.">
        <title>Diverse lifestyles and strategies of plant pathogenesis encoded in the genomes of eighteen Dothideomycetes fungi.</title>
        <authorList>
            <person name="Ohm R.A."/>
            <person name="Feau N."/>
            <person name="Henrissat B."/>
            <person name="Schoch C.L."/>
            <person name="Horwitz B.A."/>
            <person name="Barry K.W."/>
            <person name="Condon B.J."/>
            <person name="Copeland A.C."/>
            <person name="Dhillon B."/>
            <person name="Glaser F."/>
            <person name="Hesse C.N."/>
            <person name="Kosti I."/>
            <person name="LaButti K."/>
            <person name="Lindquist E.A."/>
            <person name="Lucas S."/>
            <person name="Salamov A.A."/>
            <person name="Bradshaw R.E."/>
            <person name="Ciuffetti L."/>
            <person name="Hamelin R.C."/>
            <person name="Kema G.H.J."/>
            <person name="Lawrence C."/>
            <person name="Scott J.A."/>
            <person name="Spatafora J.W."/>
            <person name="Turgeon B.G."/>
            <person name="de Wit P.J.G.M."/>
            <person name="Zhong S."/>
            <person name="Goodwin S.B."/>
            <person name="Grigoriev I.V."/>
        </authorList>
    </citation>
    <scope>NUCLEOTIDE SEQUENCE [LARGE SCALE GENOMIC DNA]</scope>
    <source>
        <strain evidence="2 3">SO2202</strain>
    </source>
</reference>
<evidence type="ECO:0000313" key="3">
    <source>
        <dbReference type="Proteomes" id="UP000016931"/>
    </source>
</evidence>
<gene>
    <name evidence="2" type="ORF">SEPMUDRAFT_152404</name>
</gene>
<accession>M3BPN2</accession>
<feature type="compositionally biased region" description="Basic and acidic residues" evidence="1">
    <location>
        <begin position="12"/>
        <end position="26"/>
    </location>
</feature>
<protein>
    <submittedName>
        <fullName evidence="2">Uncharacterized protein</fullName>
    </submittedName>
</protein>
<dbReference type="GeneID" id="27904563"/>
<dbReference type="EMBL" id="KB456272">
    <property type="protein sequence ID" value="EMF08128.1"/>
    <property type="molecule type" value="Genomic_DNA"/>
</dbReference>
<evidence type="ECO:0000256" key="1">
    <source>
        <dbReference type="SAM" id="MobiDB-lite"/>
    </source>
</evidence>
<name>M3BPN2_SPHMS</name>
<feature type="region of interest" description="Disordered" evidence="1">
    <location>
        <begin position="1"/>
        <end position="109"/>
    </location>
</feature>
<organism evidence="2 3">
    <name type="scientific">Sphaerulina musiva (strain SO2202)</name>
    <name type="common">Poplar stem canker fungus</name>
    <name type="synonym">Septoria musiva</name>
    <dbReference type="NCBI Taxonomy" id="692275"/>
    <lineage>
        <taxon>Eukaryota</taxon>
        <taxon>Fungi</taxon>
        <taxon>Dikarya</taxon>
        <taxon>Ascomycota</taxon>
        <taxon>Pezizomycotina</taxon>
        <taxon>Dothideomycetes</taxon>
        <taxon>Dothideomycetidae</taxon>
        <taxon>Mycosphaerellales</taxon>
        <taxon>Mycosphaerellaceae</taxon>
        <taxon>Sphaerulina</taxon>
    </lineage>
</organism>
<feature type="compositionally biased region" description="Polar residues" evidence="1">
    <location>
        <begin position="206"/>
        <end position="218"/>
    </location>
</feature>
<dbReference type="HOGENOM" id="CLU_1129676_0_0_1"/>
<dbReference type="STRING" id="692275.M3BPN2"/>
<feature type="region of interest" description="Disordered" evidence="1">
    <location>
        <begin position="172"/>
        <end position="246"/>
    </location>
</feature>
<dbReference type="RefSeq" id="XP_016756249.1">
    <property type="nucleotide sequence ID" value="XM_016907426.1"/>
</dbReference>
<feature type="compositionally biased region" description="Polar residues" evidence="1">
    <location>
        <begin position="61"/>
        <end position="100"/>
    </location>
</feature>
<dbReference type="AlphaFoldDB" id="M3BPN2"/>
<evidence type="ECO:0000313" key="2">
    <source>
        <dbReference type="EMBL" id="EMF08128.1"/>
    </source>
</evidence>
<keyword evidence="3" id="KW-1185">Reference proteome</keyword>
<sequence length="246" mass="26654">MDDSDLGLSARKATDLRDRMRTRFPEEYAQAGLAPRTKKQATTLAQASRVDDDAADDVCQLKNSGSSQPNAWTTNTSTPSQASGRAPSNTHARSSVQPKTAETRRPHQPSLFSLDDIYLARLSDDEEDAEHERITLDRGILDWAPSTARVAPIESTRPPDIDPLMLTLPKRIPPMHAPDPPLSQGGQGNNTTSLPSLASLVPLPEGSNSAEQMEQLPSLTEWWVPPQENDSRSGGASLEDILGSAL</sequence>
<dbReference type="OrthoDB" id="608866at2759"/>
<feature type="compositionally biased region" description="Low complexity" evidence="1">
    <location>
        <begin position="193"/>
        <end position="204"/>
    </location>
</feature>